<evidence type="ECO:0000256" key="4">
    <source>
        <dbReference type="ARBA" id="ARBA00022448"/>
    </source>
</evidence>
<sequence>MARFRFRLQRVLDLREQVVGVRRLALAAALAREREAREHLDALEGEMSRRLQDLAAREREGATVAELAPLRRYLERLGQEREQARTLLEAARAEVARRRDELVRARQEARVLERLRERRLQQHRQDELRSEQALADDLVQSRLQSPTQEV</sequence>
<dbReference type="Pfam" id="PF02050">
    <property type="entry name" value="FliJ"/>
    <property type="match status" value="1"/>
</dbReference>
<keyword evidence="5" id="KW-1003">Cell membrane</keyword>
<dbReference type="GO" id="GO:0006935">
    <property type="term" value="P:chemotaxis"/>
    <property type="evidence" value="ECO:0007669"/>
    <property type="project" value="UniProtKB-KW"/>
</dbReference>
<dbReference type="InterPro" id="IPR012823">
    <property type="entry name" value="Flagell_FliJ"/>
</dbReference>
<dbReference type="GO" id="GO:0005886">
    <property type="term" value="C:plasma membrane"/>
    <property type="evidence" value="ECO:0007669"/>
    <property type="project" value="UniProtKB-SubCell"/>
</dbReference>
<organism evidence="13 14">
    <name type="scientific">Caldinitratiruptor microaerophilus</name>
    <dbReference type="NCBI Taxonomy" id="671077"/>
    <lineage>
        <taxon>Bacteria</taxon>
        <taxon>Bacillati</taxon>
        <taxon>Bacillota</taxon>
        <taxon>Clostridia</taxon>
        <taxon>Eubacteriales</taxon>
        <taxon>Symbiobacteriaceae</taxon>
        <taxon>Caldinitratiruptor</taxon>
    </lineage>
</organism>
<gene>
    <name evidence="13" type="ORF">caldi_04430</name>
</gene>
<dbReference type="GO" id="GO:0009288">
    <property type="term" value="C:bacterial-type flagellum"/>
    <property type="evidence" value="ECO:0007669"/>
    <property type="project" value="InterPro"/>
</dbReference>
<evidence type="ECO:0000256" key="8">
    <source>
        <dbReference type="ARBA" id="ARBA00022927"/>
    </source>
</evidence>
<evidence type="ECO:0000313" key="14">
    <source>
        <dbReference type="Proteomes" id="UP001163687"/>
    </source>
</evidence>
<evidence type="ECO:0000256" key="5">
    <source>
        <dbReference type="ARBA" id="ARBA00022475"/>
    </source>
</evidence>
<evidence type="ECO:0000256" key="10">
    <source>
        <dbReference type="ARBA" id="ARBA00023225"/>
    </source>
</evidence>
<comment type="subcellular location">
    <subcellularLocation>
        <location evidence="1">Cell membrane</location>
        <topology evidence="1">Peripheral membrane protein</topology>
        <orientation evidence="1">Cytoplasmic side</orientation>
    </subcellularLocation>
</comment>
<keyword evidence="8" id="KW-0653">Protein transport</keyword>
<reference evidence="13" key="1">
    <citation type="submission" date="2022-03" db="EMBL/GenBank/DDBJ databases">
        <title>Complete genome sequence of Caldinitratiruptor microaerophilus.</title>
        <authorList>
            <person name="Mukaiyama R."/>
            <person name="Nishiyama T."/>
            <person name="Ueda K."/>
        </authorList>
    </citation>
    <scope>NUCLEOTIDE SEQUENCE</scope>
    <source>
        <strain evidence="13">JCM 16183</strain>
    </source>
</reference>
<dbReference type="AlphaFoldDB" id="A0AA35CJ68"/>
<evidence type="ECO:0000256" key="2">
    <source>
        <dbReference type="ARBA" id="ARBA00010004"/>
    </source>
</evidence>
<feature type="coiled-coil region" evidence="11">
    <location>
        <begin position="74"/>
        <end position="115"/>
    </location>
</feature>
<dbReference type="Proteomes" id="UP001163687">
    <property type="component" value="Chromosome"/>
</dbReference>
<dbReference type="GO" id="GO:0071973">
    <property type="term" value="P:bacterial-type flagellum-dependent cell motility"/>
    <property type="evidence" value="ECO:0007669"/>
    <property type="project" value="InterPro"/>
</dbReference>
<dbReference type="EMBL" id="AP025628">
    <property type="protein sequence ID" value="BDG59353.1"/>
    <property type="molecule type" value="Genomic_DNA"/>
</dbReference>
<comment type="similarity">
    <text evidence="2">Belongs to the FliJ family.</text>
</comment>
<evidence type="ECO:0000256" key="6">
    <source>
        <dbReference type="ARBA" id="ARBA00022500"/>
    </source>
</evidence>
<dbReference type="Gene3D" id="1.10.287.1700">
    <property type="match status" value="1"/>
</dbReference>
<feature type="compositionally biased region" description="Polar residues" evidence="12">
    <location>
        <begin position="141"/>
        <end position="150"/>
    </location>
</feature>
<keyword evidence="7" id="KW-1005">Bacterial flagellum biogenesis</keyword>
<evidence type="ECO:0000313" key="13">
    <source>
        <dbReference type="EMBL" id="BDG59353.1"/>
    </source>
</evidence>
<keyword evidence="14" id="KW-1185">Reference proteome</keyword>
<keyword evidence="6" id="KW-0145">Chemotaxis</keyword>
<evidence type="ECO:0000256" key="9">
    <source>
        <dbReference type="ARBA" id="ARBA00023136"/>
    </source>
</evidence>
<keyword evidence="4" id="KW-0813">Transport</keyword>
<dbReference type="KEGG" id="cmic:caldi_04430"/>
<dbReference type="GO" id="GO:0015031">
    <property type="term" value="P:protein transport"/>
    <property type="evidence" value="ECO:0007669"/>
    <property type="project" value="UniProtKB-KW"/>
</dbReference>
<evidence type="ECO:0000256" key="3">
    <source>
        <dbReference type="ARBA" id="ARBA00020392"/>
    </source>
</evidence>
<keyword evidence="11" id="KW-0175">Coiled coil</keyword>
<feature type="region of interest" description="Disordered" evidence="12">
    <location>
        <begin position="122"/>
        <end position="150"/>
    </location>
</feature>
<keyword evidence="9" id="KW-0472">Membrane</keyword>
<dbReference type="NCBIfam" id="TIGR02473">
    <property type="entry name" value="flagell_FliJ"/>
    <property type="match status" value="1"/>
</dbReference>
<evidence type="ECO:0000256" key="12">
    <source>
        <dbReference type="SAM" id="MobiDB-lite"/>
    </source>
</evidence>
<proteinExistence type="inferred from homology"/>
<dbReference type="GO" id="GO:0044781">
    <property type="term" value="P:bacterial-type flagellum organization"/>
    <property type="evidence" value="ECO:0007669"/>
    <property type="project" value="UniProtKB-KW"/>
</dbReference>
<dbReference type="InterPro" id="IPR053716">
    <property type="entry name" value="Flag_assembly_chemotaxis_eff"/>
</dbReference>
<protein>
    <recommendedName>
        <fullName evidence="3">Flagellar FliJ protein</fullName>
    </recommendedName>
</protein>
<keyword evidence="10" id="KW-1006">Bacterial flagellum protein export</keyword>
<evidence type="ECO:0000256" key="1">
    <source>
        <dbReference type="ARBA" id="ARBA00004413"/>
    </source>
</evidence>
<name>A0AA35CJ68_9FIRM</name>
<dbReference type="RefSeq" id="WP_264843486.1">
    <property type="nucleotide sequence ID" value="NZ_AP025628.1"/>
</dbReference>
<evidence type="ECO:0000256" key="11">
    <source>
        <dbReference type="SAM" id="Coils"/>
    </source>
</evidence>
<accession>A0AA35CJ68</accession>
<evidence type="ECO:0000256" key="7">
    <source>
        <dbReference type="ARBA" id="ARBA00022795"/>
    </source>
</evidence>